<protein>
    <submittedName>
        <fullName evidence="1">Uncharacterized protein</fullName>
    </submittedName>
</protein>
<sequence length="103" mass="11802">MVKLRLFVVSFLLRGLYFQIYGLRPTLLWSFTASPRDGGPWSIQATLCHIRHLFAFDRDTISHIYREGNQVVDLLNLERLGLSLLFQVQRLGLTATLPQLGSN</sequence>
<name>A0ABD1RZV7_9LAMI</name>
<dbReference type="EMBL" id="JBFOLK010000008">
    <property type="protein sequence ID" value="KAL2493162.1"/>
    <property type="molecule type" value="Genomic_DNA"/>
</dbReference>
<proteinExistence type="predicted"/>
<dbReference type="Proteomes" id="UP001604336">
    <property type="component" value="Unassembled WGS sequence"/>
</dbReference>
<reference evidence="2" key="1">
    <citation type="submission" date="2024-07" db="EMBL/GenBank/DDBJ databases">
        <title>Two chromosome-level genome assemblies of Korean endemic species Abeliophyllum distichum and Forsythia ovata (Oleaceae).</title>
        <authorList>
            <person name="Jang H."/>
        </authorList>
    </citation>
    <scope>NUCLEOTIDE SEQUENCE [LARGE SCALE GENOMIC DNA]</scope>
</reference>
<comment type="caution">
    <text evidence="1">The sequence shown here is derived from an EMBL/GenBank/DDBJ whole genome shotgun (WGS) entry which is preliminary data.</text>
</comment>
<gene>
    <name evidence="1" type="ORF">Adt_28790</name>
</gene>
<keyword evidence="2" id="KW-1185">Reference proteome</keyword>
<dbReference type="AlphaFoldDB" id="A0ABD1RZV7"/>
<accession>A0ABD1RZV7</accession>
<organism evidence="1 2">
    <name type="scientific">Abeliophyllum distichum</name>
    <dbReference type="NCBI Taxonomy" id="126358"/>
    <lineage>
        <taxon>Eukaryota</taxon>
        <taxon>Viridiplantae</taxon>
        <taxon>Streptophyta</taxon>
        <taxon>Embryophyta</taxon>
        <taxon>Tracheophyta</taxon>
        <taxon>Spermatophyta</taxon>
        <taxon>Magnoliopsida</taxon>
        <taxon>eudicotyledons</taxon>
        <taxon>Gunneridae</taxon>
        <taxon>Pentapetalae</taxon>
        <taxon>asterids</taxon>
        <taxon>lamiids</taxon>
        <taxon>Lamiales</taxon>
        <taxon>Oleaceae</taxon>
        <taxon>Forsythieae</taxon>
        <taxon>Abeliophyllum</taxon>
    </lineage>
</organism>
<evidence type="ECO:0000313" key="2">
    <source>
        <dbReference type="Proteomes" id="UP001604336"/>
    </source>
</evidence>
<evidence type="ECO:0000313" key="1">
    <source>
        <dbReference type="EMBL" id="KAL2493162.1"/>
    </source>
</evidence>